<dbReference type="GO" id="GO:0005975">
    <property type="term" value="P:carbohydrate metabolic process"/>
    <property type="evidence" value="ECO:0007669"/>
    <property type="project" value="InterPro"/>
</dbReference>
<protein>
    <submittedName>
        <fullName evidence="5">Polysaccharide deacetylase</fullName>
    </submittedName>
</protein>
<feature type="chain" id="PRO_5020454558" evidence="3">
    <location>
        <begin position="22"/>
        <end position="354"/>
    </location>
</feature>
<dbReference type="Pfam" id="PF01522">
    <property type="entry name" value="Polysacc_deac_1"/>
    <property type="match status" value="1"/>
</dbReference>
<evidence type="ECO:0000313" key="6">
    <source>
        <dbReference type="Proteomes" id="UP000298049"/>
    </source>
</evidence>
<keyword evidence="2 3" id="KW-0732">Signal</keyword>
<sequence length="354" mass="39315">MYSFCRIVLAVSVCFSGPLNAALVILQYHHISDETPAATSTSPELFRQQLERINELGLKVVNLEKGTTEALVPPEISPQQVALTFDDAYESVYTTAWPILEQARLPFTVFVNTDAIERKSAGYMSWEQLRELAESELVTIGNHTSDHRHLVAVPGESRDQLNARVDSALSNADNTLKRRLGLSPRLFAYPYGEYSEIAQAAVRDRNWLAYGQQSGPVGTCSDPTALPRFPASNAYGALPALTDKLLSDAMPAEKSEMPSTVIKENPPRWKLALPEGWDVAKLTCFAPGEGRIPARALQKGVVEIKARNAFPGRRSRYNCTYPQQDGNFYWLSQAWVNPEKPETQPQLLPSQPAR</sequence>
<gene>
    <name evidence="5" type="ORF">soil367_06700</name>
</gene>
<dbReference type="InterPro" id="IPR002509">
    <property type="entry name" value="NODB_dom"/>
</dbReference>
<dbReference type="AlphaFoldDB" id="A0A4V1D990"/>
<evidence type="ECO:0000256" key="1">
    <source>
        <dbReference type="ARBA" id="ARBA00004613"/>
    </source>
</evidence>
<dbReference type="RefSeq" id="WP_136548099.1">
    <property type="nucleotide sequence ID" value="NZ_CP031093.1"/>
</dbReference>
<dbReference type="KEGG" id="hmi:soil367_06700"/>
<dbReference type="PANTHER" id="PTHR34216">
    <property type="match status" value="1"/>
</dbReference>
<name>A0A4V1D990_9ALTE</name>
<dbReference type="InterPro" id="IPR011330">
    <property type="entry name" value="Glyco_hydro/deAcase_b/a-brl"/>
</dbReference>
<accession>A0A4V1D990</accession>
<dbReference type="SUPFAM" id="SSF88713">
    <property type="entry name" value="Glycoside hydrolase/deacetylase"/>
    <property type="match status" value="1"/>
</dbReference>
<evidence type="ECO:0000256" key="2">
    <source>
        <dbReference type="ARBA" id="ARBA00022729"/>
    </source>
</evidence>
<dbReference type="PROSITE" id="PS51677">
    <property type="entry name" value="NODB"/>
    <property type="match status" value="1"/>
</dbReference>
<dbReference type="InterPro" id="IPR051398">
    <property type="entry name" value="Polysacch_Deacetylase"/>
</dbReference>
<keyword evidence="6" id="KW-1185">Reference proteome</keyword>
<dbReference type="GO" id="GO:0005576">
    <property type="term" value="C:extracellular region"/>
    <property type="evidence" value="ECO:0007669"/>
    <property type="project" value="UniProtKB-SubCell"/>
</dbReference>
<dbReference type="EMBL" id="CP031093">
    <property type="protein sequence ID" value="QCF27860.1"/>
    <property type="molecule type" value="Genomic_DNA"/>
</dbReference>
<evidence type="ECO:0000313" key="5">
    <source>
        <dbReference type="EMBL" id="QCF27860.1"/>
    </source>
</evidence>
<proteinExistence type="predicted"/>
<dbReference type="GO" id="GO:0016810">
    <property type="term" value="F:hydrolase activity, acting on carbon-nitrogen (but not peptide) bonds"/>
    <property type="evidence" value="ECO:0007669"/>
    <property type="project" value="InterPro"/>
</dbReference>
<dbReference type="PANTHER" id="PTHR34216:SF3">
    <property type="entry name" value="POLY-BETA-1,6-N-ACETYL-D-GLUCOSAMINE N-DEACETYLASE"/>
    <property type="match status" value="1"/>
</dbReference>
<dbReference type="OrthoDB" id="9814639at2"/>
<organism evidence="5 6">
    <name type="scientific">Hydrocarboniclastica marina</name>
    <dbReference type="NCBI Taxonomy" id="2259620"/>
    <lineage>
        <taxon>Bacteria</taxon>
        <taxon>Pseudomonadati</taxon>
        <taxon>Pseudomonadota</taxon>
        <taxon>Gammaproteobacteria</taxon>
        <taxon>Alteromonadales</taxon>
        <taxon>Alteromonadaceae</taxon>
        <taxon>Hydrocarboniclastica</taxon>
    </lineage>
</organism>
<comment type="subcellular location">
    <subcellularLocation>
        <location evidence="1">Secreted</location>
    </subcellularLocation>
</comment>
<dbReference type="CDD" id="cd10973">
    <property type="entry name" value="CE4_DAC_u4_5s"/>
    <property type="match status" value="1"/>
</dbReference>
<feature type="signal peptide" evidence="3">
    <location>
        <begin position="1"/>
        <end position="21"/>
    </location>
</feature>
<dbReference type="Proteomes" id="UP000298049">
    <property type="component" value="Chromosome"/>
</dbReference>
<reference evidence="5 6" key="1">
    <citation type="submission" date="2018-07" db="EMBL/GenBank/DDBJ databases">
        <title>Marsedoiliclastica nanhaica gen. nov. sp. nov., a novel marine hydrocarbonoclastic bacterium isolated from an in-situ enriched hydrocarbon-degrading consortium in deep-sea sediment.</title>
        <authorList>
            <person name="Dong C."/>
            <person name="Ma T."/>
            <person name="Liu R."/>
            <person name="Shao Z."/>
        </authorList>
    </citation>
    <scope>NUCLEOTIDE SEQUENCE [LARGE SCALE GENOMIC DNA]</scope>
    <source>
        <strain evidence="6">soil36-7</strain>
    </source>
</reference>
<evidence type="ECO:0000256" key="3">
    <source>
        <dbReference type="SAM" id="SignalP"/>
    </source>
</evidence>
<evidence type="ECO:0000259" key="4">
    <source>
        <dbReference type="PROSITE" id="PS51677"/>
    </source>
</evidence>
<dbReference type="Gene3D" id="3.20.20.370">
    <property type="entry name" value="Glycoside hydrolase/deacetylase"/>
    <property type="match status" value="1"/>
</dbReference>
<feature type="domain" description="NodB homology" evidence="4">
    <location>
        <begin position="79"/>
        <end position="280"/>
    </location>
</feature>